<organism evidence="2 3">
    <name type="scientific">Yoonia vestfoldensis SKA53</name>
    <dbReference type="NCBI Taxonomy" id="314232"/>
    <lineage>
        <taxon>Bacteria</taxon>
        <taxon>Pseudomonadati</taxon>
        <taxon>Pseudomonadota</taxon>
        <taxon>Alphaproteobacteria</taxon>
        <taxon>Rhodobacterales</taxon>
        <taxon>Paracoccaceae</taxon>
        <taxon>Yoonia</taxon>
    </lineage>
</organism>
<dbReference type="eggNOG" id="COG3087">
    <property type="taxonomic scope" value="Bacteria"/>
</dbReference>
<accession>A3V7U9</accession>
<name>A3V7U9_9RHOB</name>
<protein>
    <submittedName>
        <fullName evidence="2">Lipoprotein, putative</fullName>
    </submittedName>
</protein>
<feature type="domain" description="SPOR" evidence="1">
    <location>
        <begin position="230"/>
        <end position="306"/>
    </location>
</feature>
<dbReference type="GO" id="GO:0042834">
    <property type="term" value="F:peptidoglycan binding"/>
    <property type="evidence" value="ECO:0007669"/>
    <property type="project" value="InterPro"/>
</dbReference>
<keyword evidence="2" id="KW-0449">Lipoprotein</keyword>
<dbReference type="AlphaFoldDB" id="A3V7U9"/>
<dbReference type="PROSITE" id="PS51724">
    <property type="entry name" value="SPOR"/>
    <property type="match status" value="1"/>
</dbReference>
<sequence length="306" mass="31467">MSRGRGLVRTAQPIRTEYRIGADICSQEVDKRGLNMTGKPDGYGRGSRLSCALCCALLLAACAPERAGSASDGALATAAAPGVLRTEQDVERPDIFEVTDTGLWDGRPSLGGIWVAHPDVRDPERVVIRNATNGQSTVGALFRRERANPGPVLQLSSDAAEELGVLAGAPTDLNVVVLRREEIVIAPADLPADPAAETAADTTVAPTADMTTDAAVAPVTVAALPPAGATALPARPLAQIGVFSVRANADAAAATLTTAGFGVSVTEQQAGGRSVWRVVAGSVADQQALARVRALGFVDAFVLADE</sequence>
<reference evidence="2 3" key="1">
    <citation type="submission" date="2006-01" db="EMBL/GenBank/DDBJ databases">
        <authorList>
            <person name="Hagstrom A."/>
            <person name="Ferriera S."/>
            <person name="Johnson J."/>
            <person name="Kravitz S."/>
            <person name="Halpern A."/>
            <person name="Remington K."/>
            <person name="Beeson K."/>
            <person name="Tran B."/>
            <person name="Rogers Y.-H."/>
            <person name="Friedman R."/>
            <person name="Venter J.C."/>
        </authorList>
    </citation>
    <scope>NUCLEOTIDE SEQUENCE [LARGE SCALE GENOMIC DNA]</scope>
    <source>
        <strain evidence="2 3">SKA53</strain>
    </source>
</reference>
<dbReference type="Proteomes" id="UP000004507">
    <property type="component" value="Unassembled WGS sequence"/>
</dbReference>
<comment type="caution">
    <text evidence="2">The sequence shown here is derived from an EMBL/GenBank/DDBJ whole genome shotgun (WGS) entry which is preliminary data.</text>
</comment>
<evidence type="ECO:0000313" key="2">
    <source>
        <dbReference type="EMBL" id="EAQ05749.1"/>
    </source>
</evidence>
<dbReference type="EMBL" id="AAMS01000007">
    <property type="protein sequence ID" value="EAQ05749.1"/>
    <property type="molecule type" value="Genomic_DNA"/>
</dbReference>
<dbReference type="InterPro" id="IPR007730">
    <property type="entry name" value="SPOR-like_dom"/>
</dbReference>
<evidence type="ECO:0000259" key="1">
    <source>
        <dbReference type="PROSITE" id="PS51724"/>
    </source>
</evidence>
<dbReference type="STRING" id="314232.SKA53_06582"/>
<proteinExistence type="predicted"/>
<dbReference type="Gene3D" id="3.30.70.1070">
    <property type="entry name" value="Sporulation related repeat"/>
    <property type="match status" value="1"/>
</dbReference>
<dbReference type="Pfam" id="PF05036">
    <property type="entry name" value="SPOR"/>
    <property type="match status" value="1"/>
</dbReference>
<evidence type="ECO:0000313" key="3">
    <source>
        <dbReference type="Proteomes" id="UP000004507"/>
    </source>
</evidence>
<keyword evidence="3" id="KW-1185">Reference proteome</keyword>
<dbReference type="InterPro" id="IPR036680">
    <property type="entry name" value="SPOR-like_sf"/>
</dbReference>
<gene>
    <name evidence="2" type="ORF">SKA53_06582</name>
</gene>
<dbReference type="SUPFAM" id="SSF110997">
    <property type="entry name" value="Sporulation related repeat"/>
    <property type="match status" value="1"/>
</dbReference>
<dbReference type="HOGENOM" id="CLU_060316_0_0_5"/>